<evidence type="ECO:0000256" key="1">
    <source>
        <dbReference type="ARBA" id="ARBA00008791"/>
    </source>
</evidence>
<name>A0A1M7XW28_9BACT</name>
<dbReference type="OrthoDB" id="9788959at2"/>
<dbReference type="SUPFAM" id="SSF52402">
    <property type="entry name" value="Adenine nucleotide alpha hydrolases-like"/>
    <property type="match status" value="1"/>
</dbReference>
<dbReference type="PANTHER" id="PTHR46268:SF6">
    <property type="entry name" value="UNIVERSAL STRESS PROTEIN UP12"/>
    <property type="match status" value="1"/>
</dbReference>
<comment type="subcellular location">
    <subcellularLocation>
        <location evidence="2">Cytoplasm</location>
    </subcellularLocation>
</comment>
<dbReference type="PRINTS" id="PR01438">
    <property type="entry name" value="UNVRSLSTRESS"/>
</dbReference>
<dbReference type="PIRSF" id="PIRSF006276">
    <property type="entry name" value="UspA"/>
    <property type="match status" value="1"/>
</dbReference>
<dbReference type="InterPro" id="IPR006016">
    <property type="entry name" value="UspA"/>
</dbReference>
<feature type="domain" description="UspA" evidence="3">
    <location>
        <begin position="5"/>
        <end position="141"/>
    </location>
</feature>
<dbReference type="InterPro" id="IPR006015">
    <property type="entry name" value="Universal_stress_UspA"/>
</dbReference>
<organism evidence="4 5">
    <name type="scientific">Desulfopila aestuarii DSM 18488</name>
    <dbReference type="NCBI Taxonomy" id="1121416"/>
    <lineage>
        <taxon>Bacteria</taxon>
        <taxon>Pseudomonadati</taxon>
        <taxon>Thermodesulfobacteriota</taxon>
        <taxon>Desulfobulbia</taxon>
        <taxon>Desulfobulbales</taxon>
        <taxon>Desulfocapsaceae</taxon>
        <taxon>Desulfopila</taxon>
    </lineage>
</organism>
<dbReference type="AlphaFoldDB" id="A0A1M7XW28"/>
<evidence type="ECO:0000313" key="5">
    <source>
        <dbReference type="Proteomes" id="UP000184603"/>
    </source>
</evidence>
<dbReference type="GO" id="GO:0005737">
    <property type="term" value="C:cytoplasm"/>
    <property type="evidence" value="ECO:0007669"/>
    <property type="project" value="UniProtKB-SubCell"/>
</dbReference>
<protein>
    <recommendedName>
        <fullName evidence="2">Universal stress protein</fullName>
    </recommendedName>
</protein>
<evidence type="ECO:0000256" key="2">
    <source>
        <dbReference type="PIRNR" id="PIRNR006276"/>
    </source>
</evidence>
<gene>
    <name evidence="4" type="ORF">SAMN02745220_00144</name>
</gene>
<evidence type="ECO:0000313" key="4">
    <source>
        <dbReference type="EMBL" id="SHO42771.1"/>
    </source>
</evidence>
<dbReference type="STRING" id="1121416.SAMN02745220_00144"/>
<keyword evidence="5" id="KW-1185">Reference proteome</keyword>
<dbReference type="InterPro" id="IPR014729">
    <property type="entry name" value="Rossmann-like_a/b/a_fold"/>
</dbReference>
<dbReference type="CDD" id="cd00293">
    <property type="entry name" value="USP-like"/>
    <property type="match status" value="1"/>
</dbReference>
<evidence type="ECO:0000259" key="3">
    <source>
        <dbReference type="Pfam" id="PF00582"/>
    </source>
</evidence>
<sequence length="147" mass="16289">MKEITKIVVPVDLEQHTQKLVDFAIYIAKKMGVHLSFIHVTEFYAAGDMMLGSPSLETINQERIVRAKEVMANLIADNKSQYENISGIVYKGEVVETIVKFAEEEDAGLVIIGTHGAKGLEKILLGSVAERVLKAVHCPTMTMNPYK</sequence>
<dbReference type="PANTHER" id="PTHR46268">
    <property type="entry name" value="STRESS RESPONSE PROTEIN NHAX"/>
    <property type="match status" value="1"/>
</dbReference>
<dbReference type="Proteomes" id="UP000184603">
    <property type="component" value="Unassembled WGS sequence"/>
</dbReference>
<dbReference type="EMBL" id="FRFE01000001">
    <property type="protein sequence ID" value="SHO42771.1"/>
    <property type="molecule type" value="Genomic_DNA"/>
</dbReference>
<accession>A0A1M7XW28</accession>
<dbReference type="RefSeq" id="WP_073611519.1">
    <property type="nucleotide sequence ID" value="NZ_FRFE01000001.1"/>
</dbReference>
<comment type="similarity">
    <text evidence="1 2">Belongs to the universal stress protein A family.</text>
</comment>
<reference evidence="4 5" key="1">
    <citation type="submission" date="2016-12" db="EMBL/GenBank/DDBJ databases">
        <authorList>
            <person name="Song W.-J."/>
            <person name="Kurnit D.M."/>
        </authorList>
    </citation>
    <scope>NUCLEOTIDE SEQUENCE [LARGE SCALE GENOMIC DNA]</scope>
    <source>
        <strain evidence="4 5">DSM 18488</strain>
    </source>
</reference>
<dbReference type="Gene3D" id="3.40.50.620">
    <property type="entry name" value="HUPs"/>
    <property type="match status" value="1"/>
</dbReference>
<dbReference type="Pfam" id="PF00582">
    <property type="entry name" value="Usp"/>
    <property type="match status" value="1"/>
</dbReference>
<keyword evidence="2" id="KW-0963">Cytoplasm</keyword>
<proteinExistence type="inferred from homology"/>